<dbReference type="EMBL" id="JBHSOE010000034">
    <property type="protein sequence ID" value="MFC5657816.1"/>
    <property type="molecule type" value="Genomic_DNA"/>
</dbReference>
<dbReference type="Pfam" id="PF01638">
    <property type="entry name" value="HxlR"/>
    <property type="match status" value="1"/>
</dbReference>
<name>A0ABW0WHS5_STRNO</name>
<dbReference type="InterPro" id="IPR036390">
    <property type="entry name" value="WH_DNA-bd_sf"/>
</dbReference>
<sequence>MTPKVLTETLRFLEAGGLVGRHAYDEDPPRVEYALTPLGRSLRAVRLRAGGHVAGIEAVRARQSSR</sequence>
<keyword evidence="3" id="KW-1185">Reference proteome</keyword>
<dbReference type="InterPro" id="IPR002577">
    <property type="entry name" value="HTH_HxlR"/>
</dbReference>
<dbReference type="RefSeq" id="WP_382466840.1">
    <property type="nucleotide sequence ID" value="NZ_BAAASM010000004.1"/>
</dbReference>
<organism evidence="2 3">
    <name type="scientific">Streptomyces nogalater</name>
    <dbReference type="NCBI Taxonomy" id="38314"/>
    <lineage>
        <taxon>Bacteria</taxon>
        <taxon>Bacillati</taxon>
        <taxon>Actinomycetota</taxon>
        <taxon>Actinomycetes</taxon>
        <taxon>Kitasatosporales</taxon>
        <taxon>Streptomycetaceae</taxon>
        <taxon>Streptomyces</taxon>
    </lineage>
</organism>
<protein>
    <submittedName>
        <fullName evidence="2">Winged helix-turn-helix transcriptional regulator</fullName>
    </submittedName>
</protein>
<evidence type="ECO:0000313" key="2">
    <source>
        <dbReference type="EMBL" id="MFC5657816.1"/>
    </source>
</evidence>
<evidence type="ECO:0000259" key="1">
    <source>
        <dbReference type="PROSITE" id="PS51118"/>
    </source>
</evidence>
<dbReference type="PROSITE" id="PS51118">
    <property type="entry name" value="HTH_HXLR"/>
    <property type="match status" value="1"/>
</dbReference>
<dbReference type="Proteomes" id="UP001596065">
    <property type="component" value="Unassembled WGS sequence"/>
</dbReference>
<proteinExistence type="predicted"/>
<evidence type="ECO:0000313" key="3">
    <source>
        <dbReference type="Proteomes" id="UP001596065"/>
    </source>
</evidence>
<comment type="caution">
    <text evidence="2">The sequence shown here is derived from an EMBL/GenBank/DDBJ whole genome shotgun (WGS) entry which is preliminary data.</text>
</comment>
<dbReference type="Gene3D" id="1.10.10.10">
    <property type="entry name" value="Winged helix-like DNA-binding domain superfamily/Winged helix DNA-binding domain"/>
    <property type="match status" value="1"/>
</dbReference>
<reference evidence="3" key="1">
    <citation type="journal article" date="2019" name="Int. J. Syst. Evol. Microbiol.">
        <title>The Global Catalogue of Microorganisms (GCM) 10K type strain sequencing project: providing services to taxonomists for standard genome sequencing and annotation.</title>
        <authorList>
            <consortium name="The Broad Institute Genomics Platform"/>
            <consortium name="The Broad Institute Genome Sequencing Center for Infectious Disease"/>
            <person name="Wu L."/>
            <person name="Ma J."/>
        </authorList>
    </citation>
    <scope>NUCLEOTIDE SEQUENCE [LARGE SCALE GENOMIC DNA]</scope>
    <source>
        <strain evidence="3">KCTC 5701</strain>
    </source>
</reference>
<dbReference type="SUPFAM" id="SSF46785">
    <property type="entry name" value="Winged helix' DNA-binding domain"/>
    <property type="match status" value="1"/>
</dbReference>
<gene>
    <name evidence="2" type="ORF">ACFP3J_20275</name>
</gene>
<feature type="domain" description="HTH hxlR-type" evidence="1">
    <location>
        <begin position="1"/>
        <end position="61"/>
    </location>
</feature>
<accession>A0ABW0WHS5</accession>
<dbReference type="InterPro" id="IPR036388">
    <property type="entry name" value="WH-like_DNA-bd_sf"/>
</dbReference>